<dbReference type="EMBL" id="FNTL01000002">
    <property type="protein sequence ID" value="SEB37895.1"/>
    <property type="molecule type" value="Genomic_DNA"/>
</dbReference>
<proteinExistence type="predicted"/>
<gene>
    <name evidence="2" type="ORF">SAMN04490220_0550</name>
</gene>
<evidence type="ECO:0000256" key="1">
    <source>
        <dbReference type="SAM" id="MobiDB-lite"/>
    </source>
</evidence>
<evidence type="ECO:0000313" key="3">
    <source>
        <dbReference type="Proteomes" id="UP000183407"/>
    </source>
</evidence>
<accession>A0A1H4IVL0</accession>
<feature type="region of interest" description="Disordered" evidence="1">
    <location>
        <begin position="37"/>
        <end position="56"/>
    </location>
</feature>
<feature type="compositionally biased region" description="Polar residues" evidence="1">
    <location>
        <begin position="45"/>
        <end position="56"/>
    </location>
</feature>
<organism evidence="2 3">
    <name type="scientific">Rhodococcus jostii</name>
    <dbReference type="NCBI Taxonomy" id="132919"/>
    <lineage>
        <taxon>Bacteria</taxon>
        <taxon>Bacillati</taxon>
        <taxon>Actinomycetota</taxon>
        <taxon>Actinomycetes</taxon>
        <taxon>Mycobacteriales</taxon>
        <taxon>Nocardiaceae</taxon>
        <taxon>Rhodococcus</taxon>
    </lineage>
</organism>
<sequence length="56" mass="5973">MRRIGSMTVVLGLGVLSRSDSAWRRGLRVFGFPRQGAQAALPGSALSTSSELTNRP</sequence>
<name>A0A1H4IVL0_RHOJO</name>
<evidence type="ECO:0000313" key="2">
    <source>
        <dbReference type="EMBL" id="SEB37895.1"/>
    </source>
</evidence>
<reference evidence="3" key="1">
    <citation type="submission" date="2016-10" db="EMBL/GenBank/DDBJ databases">
        <authorList>
            <person name="Varghese N."/>
        </authorList>
    </citation>
    <scope>NUCLEOTIDE SEQUENCE [LARGE SCALE GENOMIC DNA]</scope>
    <source>
        <strain evidence="3">DSM 44719</strain>
    </source>
</reference>
<dbReference type="AlphaFoldDB" id="A0A1H4IVL0"/>
<dbReference type="Proteomes" id="UP000183407">
    <property type="component" value="Unassembled WGS sequence"/>
</dbReference>
<protein>
    <submittedName>
        <fullName evidence="2">Uncharacterized protein</fullName>
    </submittedName>
</protein>